<reference evidence="2" key="2">
    <citation type="submission" date="2017-02" db="EMBL/GenBank/DDBJ databases">
        <title>Sunflower complete genome.</title>
        <authorList>
            <person name="Langlade N."/>
            <person name="Munos S."/>
        </authorList>
    </citation>
    <scope>NUCLEOTIDE SEQUENCE [LARGE SCALE GENOMIC DNA]</scope>
    <source>
        <tissue evidence="2">Leaves</tissue>
    </source>
</reference>
<dbReference type="CDD" id="cd07821">
    <property type="entry name" value="PYR_PYL_RCAR_like"/>
    <property type="match status" value="1"/>
</dbReference>
<dbReference type="GO" id="GO:0004864">
    <property type="term" value="F:protein phosphatase inhibitor activity"/>
    <property type="evidence" value="ECO:0007669"/>
    <property type="project" value="UniProtKB-ARBA"/>
</dbReference>
<dbReference type="EMBL" id="MNCJ02000326">
    <property type="protein sequence ID" value="KAF5784302.1"/>
    <property type="molecule type" value="Genomic_DNA"/>
</dbReference>
<dbReference type="FunCoup" id="A0A251TE06">
    <property type="interactions" value="94"/>
</dbReference>
<dbReference type="PANTHER" id="PTHR33789:SF11">
    <property type="entry name" value="OS05G0202300 PROTEIN"/>
    <property type="match status" value="1"/>
</dbReference>
<dbReference type="Gramene" id="mRNA:HanXRQr2_Chr11g0517951">
    <property type="protein sequence ID" value="CDS:HanXRQr2_Chr11g0517951.1"/>
    <property type="gene ID" value="HanXRQr2_Chr11g0517951"/>
</dbReference>
<dbReference type="InterPro" id="IPR053249">
    <property type="entry name" value="LFS"/>
</dbReference>
<sequence>MAKETKNLKWEGKASAQLKTTKAEQVWPLLEDFCNLHKWLPTINTCHYVQGVHGQPGLVRYCATIIPSSNDTDKDPTTVVKWCHEKLLSLDPVQRCLSYEIGENNLGFTTYVAEIKAVDIDDGCVVEWSFVADPVEGMRLEDLCGYLESSLKAMAERMEKELQAATN</sequence>
<reference evidence="1" key="3">
    <citation type="submission" date="2020-06" db="EMBL/GenBank/DDBJ databases">
        <title>Helianthus annuus Genome sequencing and assembly Release 2.</title>
        <authorList>
            <person name="Gouzy J."/>
            <person name="Langlade N."/>
            <person name="Munos S."/>
        </authorList>
    </citation>
    <scope>NUCLEOTIDE SEQUENCE</scope>
    <source>
        <tissue evidence="1">Leaves</tissue>
    </source>
</reference>
<name>A0A251TE06_HELAN</name>
<dbReference type="PANTHER" id="PTHR33789">
    <property type="entry name" value="LACHRYMATORY-FACTOR SYNTHASE"/>
    <property type="match status" value="1"/>
</dbReference>
<reference evidence="1 3" key="1">
    <citation type="journal article" date="2017" name="Nature">
        <title>The sunflower genome provides insights into oil metabolism, flowering and Asterid evolution.</title>
        <authorList>
            <person name="Badouin H."/>
            <person name="Gouzy J."/>
            <person name="Grassa C.J."/>
            <person name="Murat F."/>
            <person name="Staton S.E."/>
            <person name="Cottret L."/>
            <person name="Lelandais-Briere C."/>
            <person name="Owens G.L."/>
            <person name="Carrere S."/>
            <person name="Mayjonade B."/>
            <person name="Legrand L."/>
            <person name="Gill N."/>
            <person name="Kane N.C."/>
            <person name="Bowers J.E."/>
            <person name="Hubner S."/>
            <person name="Bellec A."/>
            <person name="Berard A."/>
            <person name="Berges H."/>
            <person name="Blanchet N."/>
            <person name="Boniface M.C."/>
            <person name="Brunel D."/>
            <person name="Catrice O."/>
            <person name="Chaidir N."/>
            <person name="Claudel C."/>
            <person name="Donnadieu C."/>
            <person name="Faraut T."/>
            <person name="Fievet G."/>
            <person name="Helmstetter N."/>
            <person name="King M."/>
            <person name="Knapp S.J."/>
            <person name="Lai Z."/>
            <person name="Le Paslier M.C."/>
            <person name="Lippi Y."/>
            <person name="Lorenzon L."/>
            <person name="Mandel J.R."/>
            <person name="Marage G."/>
            <person name="Marchand G."/>
            <person name="Marquand E."/>
            <person name="Bret-Mestries E."/>
            <person name="Morien E."/>
            <person name="Nambeesan S."/>
            <person name="Nguyen T."/>
            <person name="Pegot-Espagnet P."/>
            <person name="Pouilly N."/>
            <person name="Raftis F."/>
            <person name="Sallet E."/>
            <person name="Schiex T."/>
            <person name="Thomas J."/>
            <person name="Vandecasteele C."/>
            <person name="Vares D."/>
            <person name="Vear F."/>
            <person name="Vautrin S."/>
            <person name="Crespi M."/>
            <person name="Mangin B."/>
            <person name="Burke J.M."/>
            <person name="Salse J."/>
            <person name="Munos S."/>
            <person name="Vincourt P."/>
            <person name="Rieseberg L.H."/>
            <person name="Langlade N.B."/>
        </authorList>
    </citation>
    <scope>NUCLEOTIDE SEQUENCE [LARGE SCALE GENOMIC DNA]</scope>
    <source>
        <strain evidence="3">cv. SF193</strain>
        <tissue evidence="1">Leaves</tissue>
    </source>
</reference>
<accession>A0A251TE06</accession>
<dbReference type="InterPro" id="IPR023393">
    <property type="entry name" value="START-like_dom_sf"/>
</dbReference>
<dbReference type="EMBL" id="CM007900">
    <property type="protein sequence ID" value="OTG09385.1"/>
    <property type="molecule type" value="Genomic_DNA"/>
</dbReference>
<proteinExistence type="predicted"/>
<dbReference type="OMA" id="RYCEGPV"/>
<dbReference type="SUPFAM" id="SSF55961">
    <property type="entry name" value="Bet v1-like"/>
    <property type="match status" value="1"/>
</dbReference>
<dbReference type="InParanoid" id="A0A251TE06"/>
<organism evidence="2 3">
    <name type="scientific">Helianthus annuus</name>
    <name type="common">Common sunflower</name>
    <dbReference type="NCBI Taxonomy" id="4232"/>
    <lineage>
        <taxon>Eukaryota</taxon>
        <taxon>Viridiplantae</taxon>
        <taxon>Streptophyta</taxon>
        <taxon>Embryophyta</taxon>
        <taxon>Tracheophyta</taxon>
        <taxon>Spermatophyta</taxon>
        <taxon>Magnoliopsida</taxon>
        <taxon>eudicotyledons</taxon>
        <taxon>Gunneridae</taxon>
        <taxon>Pentapetalae</taxon>
        <taxon>asterids</taxon>
        <taxon>campanulids</taxon>
        <taxon>Asterales</taxon>
        <taxon>Asteraceae</taxon>
        <taxon>Asteroideae</taxon>
        <taxon>Heliantheae alliance</taxon>
        <taxon>Heliantheae</taxon>
        <taxon>Helianthus</taxon>
    </lineage>
</organism>
<evidence type="ECO:0000313" key="2">
    <source>
        <dbReference type="EMBL" id="OTG09385.1"/>
    </source>
</evidence>
<dbReference type="FunFam" id="3.30.530.20:FF:000064">
    <property type="entry name" value="Lachrymatory-factor synthase"/>
    <property type="match status" value="1"/>
</dbReference>
<dbReference type="AlphaFoldDB" id="A0A251TE06"/>
<dbReference type="Proteomes" id="UP000215914">
    <property type="component" value="Chromosome 11"/>
</dbReference>
<gene>
    <name evidence="2" type="ORF">HannXRQ_Chr11g0352341</name>
    <name evidence="1" type="ORF">HanXRQr2_Chr11g0517951</name>
</gene>
<dbReference type="Pfam" id="PF10604">
    <property type="entry name" value="Polyketide_cyc2"/>
    <property type="match status" value="1"/>
</dbReference>
<dbReference type="InterPro" id="IPR019587">
    <property type="entry name" value="Polyketide_cyclase/dehydratase"/>
</dbReference>
<protein>
    <submittedName>
        <fullName evidence="1">Polyketide cyclase/dehydrase, START-like domain superfamily</fullName>
    </submittedName>
    <submittedName>
        <fullName evidence="2">Putative polyketide cyclase/dehydrase and lipid transport superfamily protein</fullName>
    </submittedName>
</protein>
<dbReference type="Gene3D" id="3.30.530.20">
    <property type="match status" value="1"/>
</dbReference>
<evidence type="ECO:0000313" key="3">
    <source>
        <dbReference type="Proteomes" id="UP000215914"/>
    </source>
</evidence>
<evidence type="ECO:0000313" key="1">
    <source>
        <dbReference type="EMBL" id="KAF5784302.1"/>
    </source>
</evidence>
<dbReference type="OrthoDB" id="1592664at2759"/>
<keyword evidence="3" id="KW-1185">Reference proteome</keyword>